<dbReference type="PANTHER" id="PTHR11699">
    <property type="entry name" value="ALDEHYDE DEHYDROGENASE-RELATED"/>
    <property type="match status" value="1"/>
</dbReference>
<dbReference type="InterPro" id="IPR015590">
    <property type="entry name" value="Aldehyde_DH_dom"/>
</dbReference>
<dbReference type="InterPro" id="IPR016160">
    <property type="entry name" value="Ald_DH_CS_CYS"/>
</dbReference>
<evidence type="ECO:0000256" key="6">
    <source>
        <dbReference type="RuleBase" id="RU003345"/>
    </source>
</evidence>
<evidence type="ECO:0000313" key="8">
    <source>
        <dbReference type="EMBL" id="KAL2821200.1"/>
    </source>
</evidence>
<comment type="similarity">
    <text evidence="1 6">Belongs to the aldehyde dehydrogenase family.</text>
</comment>
<evidence type="ECO:0000256" key="2">
    <source>
        <dbReference type="ARBA" id="ARBA00023002"/>
    </source>
</evidence>
<keyword evidence="2 6" id="KW-0560">Oxidoreductase</keyword>
<dbReference type="InterPro" id="IPR016162">
    <property type="entry name" value="Ald_DH_N"/>
</dbReference>
<evidence type="ECO:0000256" key="5">
    <source>
        <dbReference type="PROSITE-ProRule" id="PRU10007"/>
    </source>
</evidence>
<gene>
    <name evidence="8" type="ORF">BJX63DRAFT_427873</name>
</gene>
<feature type="active site" evidence="5">
    <location>
        <position position="234"/>
    </location>
</feature>
<dbReference type="InterPro" id="IPR029510">
    <property type="entry name" value="Ald_DH_CS_GLU"/>
</dbReference>
<dbReference type="Proteomes" id="UP001610334">
    <property type="component" value="Unassembled WGS sequence"/>
</dbReference>
<evidence type="ECO:0000256" key="3">
    <source>
        <dbReference type="ARBA" id="ARBA00024226"/>
    </source>
</evidence>
<reference evidence="8 9" key="1">
    <citation type="submission" date="2024-07" db="EMBL/GenBank/DDBJ databases">
        <title>Section-level genome sequencing and comparative genomics of Aspergillus sections Usti and Cavernicolus.</title>
        <authorList>
            <consortium name="Lawrence Berkeley National Laboratory"/>
            <person name="Nybo J.L."/>
            <person name="Vesth T.C."/>
            <person name="Theobald S."/>
            <person name="Frisvad J.C."/>
            <person name="Larsen T.O."/>
            <person name="Kjaerboelling I."/>
            <person name="Rothschild-Mancinelli K."/>
            <person name="Lyhne E.K."/>
            <person name="Kogle M.E."/>
            <person name="Barry K."/>
            <person name="Clum A."/>
            <person name="Na H."/>
            <person name="Ledsgaard L."/>
            <person name="Lin J."/>
            <person name="Lipzen A."/>
            <person name="Kuo A."/>
            <person name="Riley R."/>
            <person name="Mondo S."/>
            <person name="Labutti K."/>
            <person name="Haridas S."/>
            <person name="Pangalinan J."/>
            <person name="Salamov A.A."/>
            <person name="Simmons B.A."/>
            <person name="Magnuson J.K."/>
            <person name="Chen J."/>
            <person name="Drula E."/>
            <person name="Henrissat B."/>
            <person name="Wiebenga A."/>
            <person name="Lubbers R.J."/>
            <person name="Gomes A.C."/>
            <person name="Makela M.R."/>
            <person name="Stajich J."/>
            <person name="Grigoriev I.V."/>
            <person name="Mortensen U.H."/>
            <person name="De Vries R.P."/>
            <person name="Baker S.E."/>
            <person name="Andersen M.R."/>
        </authorList>
    </citation>
    <scope>NUCLEOTIDE SEQUENCE [LARGE SCALE GENOMIC DNA]</scope>
    <source>
        <strain evidence="8 9">CBS 588.65</strain>
    </source>
</reference>
<evidence type="ECO:0000256" key="4">
    <source>
        <dbReference type="ARBA" id="ARBA00049194"/>
    </source>
</evidence>
<dbReference type="EC" id="1.2.1.3" evidence="3"/>
<dbReference type="EMBL" id="JBFXLT010000005">
    <property type="protein sequence ID" value="KAL2821200.1"/>
    <property type="molecule type" value="Genomic_DNA"/>
</dbReference>
<dbReference type="Pfam" id="PF00171">
    <property type="entry name" value="Aldedh"/>
    <property type="match status" value="1"/>
</dbReference>
<dbReference type="SUPFAM" id="SSF53720">
    <property type="entry name" value="ALDH-like"/>
    <property type="match status" value="1"/>
</dbReference>
<sequence length="470" mass="51134">MSNQIRTVSPSTGEVIFEHPGTSLEQARKIAYSAKAALQPLKDISLADRKAIVLKALEIITANVELLAKELTLQMGRPIAYTAGEIDTMCLRARYLVSIADKSLQVIPGDMEREKEIRKFVKKEPVGPVLISAAWNYPYLITINALVPALLAGNSVILRPSPQTPLVGERLVSYFHEAGLPPNALQIIHCGSFDLLGEIINIPEIALVCYIGSTKGGICLREASARRILPLNLELGGNDPAYVREDAELVYTAKQIVDGAVFNSGQSCCAIERVYVHESVHDAFVKEVQRELASYKLGDPMDKSTTTGPVISHQAVAIIQSHITDALAAGAVDVTPQNRAFDTSALPSKGSFLAPVVLTGVTNKMLVMREETFGPVIPIMKVSSDEEAVELMNESEYGLTASVWTRDIARGEELGEQIDAGTVFVNRCDYPSPDLAWIGWKNSGLGCSLGPQAFDAFYRLKSFHLREAQV</sequence>
<dbReference type="PROSITE" id="PS00687">
    <property type="entry name" value="ALDEHYDE_DEHYDR_GLU"/>
    <property type="match status" value="1"/>
</dbReference>
<dbReference type="Gene3D" id="3.40.309.10">
    <property type="entry name" value="Aldehyde Dehydrogenase, Chain A, domain 2"/>
    <property type="match status" value="1"/>
</dbReference>
<name>A0ABR4I0D2_9EURO</name>
<dbReference type="InterPro" id="IPR016161">
    <property type="entry name" value="Ald_DH/histidinol_DH"/>
</dbReference>
<dbReference type="InterPro" id="IPR016163">
    <property type="entry name" value="Ald_DH_C"/>
</dbReference>
<feature type="domain" description="Aldehyde dehydrogenase" evidence="7">
    <location>
        <begin position="3"/>
        <end position="462"/>
    </location>
</feature>
<keyword evidence="9" id="KW-1185">Reference proteome</keyword>
<dbReference type="PROSITE" id="PS00070">
    <property type="entry name" value="ALDEHYDE_DEHYDR_CYS"/>
    <property type="match status" value="1"/>
</dbReference>
<comment type="caution">
    <text evidence="8">The sequence shown here is derived from an EMBL/GenBank/DDBJ whole genome shotgun (WGS) entry which is preliminary data.</text>
</comment>
<evidence type="ECO:0000313" key="9">
    <source>
        <dbReference type="Proteomes" id="UP001610334"/>
    </source>
</evidence>
<dbReference type="Gene3D" id="3.40.605.10">
    <property type="entry name" value="Aldehyde Dehydrogenase, Chain A, domain 1"/>
    <property type="match status" value="1"/>
</dbReference>
<evidence type="ECO:0000259" key="7">
    <source>
        <dbReference type="Pfam" id="PF00171"/>
    </source>
</evidence>
<protein>
    <recommendedName>
        <fullName evidence="3">aldehyde dehydrogenase (NAD(+))</fullName>
        <ecNumber evidence="3">1.2.1.3</ecNumber>
    </recommendedName>
</protein>
<organism evidence="8 9">
    <name type="scientific">Aspergillus granulosus</name>
    <dbReference type="NCBI Taxonomy" id="176169"/>
    <lineage>
        <taxon>Eukaryota</taxon>
        <taxon>Fungi</taxon>
        <taxon>Dikarya</taxon>
        <taxon>Ascomycota</taxon>
        <taxon>Pezizomycotina</taxon>
        <taxon>Eurotiomycetes</taxon>
        <taxon>Eurotiomycetidae</taxon>
        <taxon>Eurotiales</taxon>
        <taxon>Aspergillaceae</taxon>
        <taxon>Aspergillus</taxon>
        <taxon>Aspergillus subgen. Nidulantes</taxon>
    </lineage>
</organism>
<accession>A0ABR4I0D2</accession>
<comment type="catalytic activity">
    <reaction evidence="4">
        <text>an aldehyde + NAD(+) + H2O = a carboxylate + NADH + 2 H(+)</text>
        <dbReference type="Rhea" id="RHEA:16185"/>
        <dbReference type="ChEBI" id="CHEBI:15377"/>
        <dbReference type="ChEBI" id="CHEBI:15378"/>
        <dbReference type="ChEBI" id="CHEBI:17478"/>
        <dbReference type="ChEBI" id="CHEBI:29067"/>
        <dbReference type="ChEBI" id="CHEBI:57540"/>
        <dbReference type="ChEBI" id="CHEBI:57945"/>
        <dbReference type="EC" id="1.2.1.3"/>
    </reaction>
</comment>
<proteinExistence type="inferred from homology"/>
<evidence type="ECO:0000256" key="1">
    <source>
        <dbReference type="ARBA" id="ARBA00009986"/>
    </source>
</evidence>
<dbReference type="CDD" id="cd07102">
    <property type="entry name" value="ALDH_EDX86601"/>
    <property type="match status" value="1"/>
</dbReference>